<sequence>MSLRHAVLGLIAEMDGASGYDLLKMFEISLGNVWPARQSQLYGELGKLADAGLIEVAEEGPRGRRAYRITESGRAELRHWLVDVPSKGSRKDESLLRVFFLGMVGPEEAQRYMRGHAAGLGEYLDELTALDENVDWGEDDLSVYGRLVIEYGKRFAAMRRDWFEWAAREIESLGERGAERGAERA</sequence>
<dbReference type="AlphaFoldDB" id="A0A7X0G2R8"/>
<proteinExistence type="predicted"/>
<dbReference type="EMBL" id="JACHMQ010000001">
    <property type="protein sequence ID" value="MBB6397346.1"/>
    <property type="molecule type" value="Genomic_DNA"/>
</dbReference>
<dbReference type="Gene3D" id="1.10.10.10">
    <property type="entry name" value="Winged helix-like DNA-binding domain superfamily/Winged helix DNA-binding domain"/>
    <property type="match status" value="1"/>
</dbReference>
<dbReference type="InterPro" id="IPR036390">
    <property type="entry name" value="WH_DNA-bd_sf"/>
</dbReference>
<evidence type="ECO:0000313" key="4">
    <source>
        <dbReference type="Proteomes" id="UP000546324"/>
    </source>
</evidence>
<dbReference type="PANTHER" id="PTHR43252">
    <property type="entry name" value="TRANSCRIPTIONAL REGULATOR YQJI"/>
    <property type="match status" value="1"/>
</dbReference>
<keyword evidence="3" id="KW-0238">DNA-binding</keyword>
<organism evidence="3 4">
    <name type="scientific">Actinomadura coerulea</name>
    <dbReference type="NCBI Taxonomy" id="46159"/>
    <lineage>
        <taxon>Bacteria</taxon>
        <taxon>Bacillati</taxon>
        <taxon>Actinomycetota</taxon>
        <taxon>Actinomycetes</taxon>
        <taxon>Streptosporangiales</taxon>
        <taxon>Thermomonosporaceae</taxon>
        <taxon>Actinomadura</taxon>
    </lineage>
</organism>
<accession>A0A7X0G2R8</accession>
<dbReference type="InterPro" id="IPR036388">
    <property type="entry name" value="WH-like_DNA-bd_sf"/>
</dbReference>
<name>A0A7X0G2R8_9ACTN</name>
<dbReference type="SUPFAM" id="SSF46785">
    <property type="entry name" value="Winged helix' DNA-binding domain"/>
    <property type="match status" value="1"/>
</dbReference>
<evidence type="ECO:0000313" key="3">
    <source>
        <dbReference type="EMBL" id="MBB6397346.1"/>
    </source>
</evidence>
<comment type="caution">
    <text evidence="3">The sequence shown here is derived from an EMBL/GenBank/DDBJ whole genome shotgun (WGS) entry which is preliminary data.</text>
</comment>
<evidence type="ECO:0000259" key="2">
    <source>
        <dbReference type="Pfam" id="PF10400"/>
    </source>
</evidence>
<dbReference type="RefSeq" id="WP_185027607.1">
    <property type="nucleotide sequence ID" value="NZ_JACHMQ010000001.1"/>
</dbReference>
<dbReference type="InterPro" id="IPR018309">
    <property type="entry name" value="Tscrpt_reg_PadR_C"/>
</dbReference>
<feature type="domain" description="Transcription regulator PadR C-terminal" evidence="2">
    <location>
        <begin position="91"/>
        <end position="170"/>
    </location>
</feature>
<dbReference type="PANTHER" id="PTHR43252:SF6">
    <property type="entry name" value="NEGATIVE TRANSCRIPTION REGULATOR PADR"/>
    <property type="match status" value="1"/>
</dbReference>
<dbReference type="GO" id="GO:0003677">
    <property type="term" value="F:DNA binding"/>
    <property type="evidence" value="ECO:0007669"/>
    <property type="project" value="UniProtKB-KW"/>
</dbReference>
<dbReference type="Pfam" id="PF10400">
    <property type="entry name" value="Vir_act_alpha_C"/>
    <property type="match status" value="1"/>
</dbReference>
<protein>
    <submittedName>
        <fullName evidence="3">DNA-binding PadR family transcriptional regulator</fullName>
    </submittedName>
</protein>
<feature type="domain" description="Transcription regulator PadR N-terminal" evidence="1">
    <location>
        <begin position="7"/>
        <end position="78"/>
    </location>
</feature>
<evidence type="ECO:0000259" key="1">
    <source>
        <dbReference type="Pfam" id="PF03551"/>
    </source>
</evidence>
<dbReference type="Pfam" id="PF03551">
    <property type="entry name" value="PadR"/>
    <property type="match status" value="1"/>
</dbReference>
<reference evidence="3 4" key="1">
    <citation type="submission" date="2020-08" db="EMBL/GenBank/DDBJ databases">
        <title>Sequencing the genomes of 1000 actinobacteria strains.</title>
        <authorList>
            <person name="Klenk H.-P."/>
        </authorList>
    </citation>
    <scope>NUCLEOTIDE SEQUENCE [LARGE SCALE GENOMIC DNA]</scope>
    <source>
        <strain evidence="3 4">DSM 43675</strain>
    </source>
</reference>
<keyword evidence="4" id="KW-1185">Reference proteome</keyword>
<gene>
    <name evidence="3" type="ORF">BKA00_004260</name>
</gene>
<dbReference type="InterPro" id="IPR005149">
    <property type="entry name" value="Tscrpt_reg_PadR_N"/>
</dbReference>
<dbReference type="Proteomes" id="UP000546324">
    <property type="component" value="Unassembled WGS sequence"/>
</dbReference>